<dbReference type="InterPro" id="IPR000073">
    <property type="entry name" value="AB_hydrolase_1"/>
</dbReference>
<dbReference type="Pfam" id="PF08386">
    <property type="entry name" value="Abhydrolase_4"/>
    <property type="match status" value="1"/>
</dbReference>
<dbReference type="PANTHER" id="PTHR43248">
    <property type="entry name" value="2-SUCCINYL-6-HYDROXY-2,4-CYCLOHEXADIENE-1-CARBOXYLATE SYNTHASE"/>
    <property type="match status" value="1"/>
</dbReference>
<evidence type="ECO:0000256" key="2">
    <source>
        <dbReference type="ARBA" id="ARBA00022801"/>
    </source>
</evidence>
<gene>
    <name evidence="5" type="ORF">DFH08DRAFT_1089184</name>
</gene>
<comment type="similarity">
    <text evidence="1">Belongs to the peptidase S33 family.</text>
</comment>
<feature type="domain" description="Peptidase S33 tripeptidyl aminopeptidase-like C-terminal" evidence="4">
    <location>
        <begin position="491"/>
        <end position="601"/>
    </location>
</feature>
<evidence type="ECO:0000259" key="3">
    <source>
        <dbReference type="Pfam" id="PF00561"/>
    </source>
</evidence>
<dbReference type="EMBL" id="JARIHO010000100">
    <property type="protein sequence ID" value="KAJ7304626.1"/>
    <property type="molecule type" value="Genomic_DNA"/>
</dbReference>
<sequence length="651" mass="70835">MSSSRQSLIQSPKAMRPVEKWENLGPIRPLASHPRIIAILITLLLASFWNRSTILDALLRLTAMSSAPRPVLIGENVTIQWTACPDNSTFYCSFFVVPLDYDAPSAEDKTVIAMRMFPATVPSAERLGSLFTNPGGPGGSGHSGLLSKGPLLSDIFEGKFDIVSWDPRGVNMTTPRVSCHPTNLHRELYSLVHDSNALDFNDADIATLNRTLLVTSSRAQLLTELCRDAVGDKVLRSVTTVNVARDLDEMRKAVGDDGLHYWGFSYGTTLGATYVAMFPEHSERVVLDGVVYAPEQYTSLLEHGLSAGKYTNGVFEGFISNCISAGPGRCALITSADTTAAQLSGRIWDLATHLETAPLPVPHPTNGAVPSVLHRGDLLGAIFSAMYRPKSWAALAEAIARAEEGNSTALAELSGAGGTKWDEHRHNITDAQRADDAGWGPGREMGQSEAGMAVSCGDAPPFEVGQSDAELWTKQWLEWRDELAAPNRLGGPGWFSSIVRCRHWGKVQPPPARYEGHWEFDTGLRKPKNPVIFVSNSFDPITPISSGRRMVELFGKENARLLHNNGYGRVHCSTNHPSLCVAKALKAYMINGTIFAEGTVCEPDEGVDIMFPPKDESGSLSFVHNDEDRELARTLRLLADTGIGMPSSLGW</sequence>
<dbReference type="InterPro" id="IPR051601">
    <property type="entry name" value="Serine_prot/Carboxylest_S33"/>
</dbReference>
<evidence type="ECO:0000259" key="4">
    <source>
        <dbReference type="Pfam" id="PF08386"/>
    </source>
</evidence>
<dbReference type="InterPro" id="IPR013595">
    <property type="entry name" value="Pept_S33_TAP-like_C"/>
</dbReference>
<dbReference type="SUPFAM" id="SSF53474">
    <property type="entry name" value="alpha/beta-Hydrolases"/>
    <property type="match status" value="2"/>
</dbReference>
<proteinExistence type="inferred from homology"/>
<reference evidence="5" key="1">
    <citation type="submission" date="2023-03" db="EMBL/GenBank/DDBJ databases">
        <title>Massive genome expansion in bonnet fungi (Mycena s.s.) driven by repeated elements and novel gene families across ecological guilds.</title>
        <authorList>
            <consortium name="Lawrence Berkeley National Laboratory"/>
            <person name="Harder C.B."/>
            <person name="Miyauchi S."/>
            <person name="Viragh M."/>
            <person name="Kuo A."/>
            <person name="Thoen E."/>
            <person name="Andreopoulos B."/>
            <person name="Lu D."/>
            <person name="Skrede I."/>
            <person name="Drula E."/>
            <person name="Henrissat B."/>
            <person name="Morin E."/>
            <person name="Kohler A."/>
            <person name="Barry K."/>
            <person name="LaButti K."/>
            <person name="Morin E."/>
            <person name="Salamov A."/>
            <person name="Lipzen A."/>
            <person name="Mereny Z."/>
            <person name="Hegedus B."/>
            <person name="Baldrian P."/>
            <person name="Stursova M."/>
            <person name="Weitz H."/>
            <person name="Taylor A."/>
            <person name="Grigoriev I.V."/>
            <person name="Nagy L.G."/>
            <person name="Martin F."/>
            <person name="Kauserud H."/>
        </authorList>
    </citation>
    <scope>NUCLEOTIDE SEQUENCE</scope>
    <source>
        <strain evidence="5">CBHHK002</strain>
    </source>
</reference>
<evidence type="ECO:0000313" key="5">
    <source>
        <dbReference type="EMBL" id="KAJ7304626.1"/>
    </source>
</evidence>
<dbReference type="PANTHER" id="PTHR43248:SF25">
    <property type="entry name" value="AB HYDROLASE-1 DOMAIN-CONTAINING PROTEIN-RELATED"/>
    <property type="match status" value="1"/>
</dbReference>
<evidence type="ECO:0000256" key="1">
    <source>
        <dbReference type="ARBA" id="ARBA00010088"/>
    </source>
</evidence>
<protein>
    <recommendedName>
        <fullName evidence="7">Alpha/beta-hydrolase</fullName>
    </recommendedName>
</protein>
<dbReference type="GO" id="GO:0016787">
    <property type="term" value="F:hydrolase activity"/>
    <property type="evidence" value="ECO:0007669"/>
    <property type="project" value="UniProtKB-KW"/>
</dbReference>
<feature type="domain" description="AB hydrolase-1" evidence="3">
    <location>
        <begin position="134"/>
        <end position="294"/>
    </location>
</feature>
<dbReference type="Pfam" id="PF00561">
    <property type="entry name" value="Abhydrolase_1"/>
    <property type="match status" value="1"/>
</dbReference>
<evidence type="ECO:0008006" key="7">
    <source>
        <dbReference type="Google" id="ProtNLM"/>
    </source>
</evidence>
<name>A0AAD6Z2M4_9AGAR</name>
<keyword evidence="6" id="KW-1185">Reference proteome</keyword>
<dbReference type="AlphaFoldDB" id="A0AAD6Z2M4"/>
<dbReference type="InterPro" id="IPR029058">
    <property type="entry name" value="AB_hydrolase_fold"/>
</dbReference>
<evidence type="ECO:0000313" key="6">
    <source>
        <dbReference type="Proteomes" id="UP001218218"/>
    </source>
</evidence>
<comment type="caution">
    <text evidence="5">The sequence shown here is derived from an EMBL/GenBank/DDBJ whole genome shotgun (WGS) entry which is preliminary data.</text>
</comment>
<dbReference type="Proteomes" id="UP001218218">
    <property type="component" value="Unassembled WGS sequence"/>
</dbReference>
<accession>A0AAD6Z2M4</accession>
<dbReference type="Gene3D" id="3.40.50.1820">
    <property type="entry name" value="alpha/beta hydrolase"/>
    <property type="match status" value="1"/>
</dbReference>
<organism evidence="5 6">
    <name type="scientific">Mycena albidolilacea</name>
    <dbReference type="NCBI Taxonomy" id="1033008"/>
    <lineage>
        <taxon>Eukaryota</taxon>
        <taxon>Fungi</taxon>
        <taxon>Dikarya</taxon>
        <taxon>Basidiomycota</taxon>
        <taxon>Agaricomycotina</taxon>
        <taxon>Agaricomycetes</taxon>
        <taxon>Agaricomycetidae</taxon>
        <taxon>Agaricales</taxon>
        <taxon>Marasmiineae</taxon>
        <taxon>Mycenaceae</taxon>
        <taxon>Mycena</taxon>
    </lineage>
</organism>
<keyword evidence="2" id="KW-0378">Hydrolase</keyword>